<protein>
    <submittedName>
        <fullName evidence="4">Predicted protein</fullName>
    </submittedName>
</protein>
<comment type="similarity">
    <text evidence="3">Belongs to the heat shock protein 70 family.</text>
</comment>
<dbReference type="GeneID" id="8857915"/>
<dbReference type="InParanoid" id="D2VYW5"/>
<gene>
    <name evidence="4" type="ORF">NAEGRDRAFT_81760</name>
</gene>
<dbReference type="Proteomes" id="UP000006671">
    <property type="component" value="Unassembled WGS sequence"/>
</dbReference>
<dbReference type="PRINTS" id="PR00301">
    <property type="entry name" value="HEATSHOCK70"/>
</dbReference>
<dbReference type="PROSITE" id="PS00329">
    <property type="entry name" value="HSP70_2"/>
    <property type="match status" value="1"/>
</dbReference>
<keyword evidence="2 3" id="KW-0067">ATP-binding</keyword>
<dbReference type="PANTHER" id="PTHR19375">
    <property type="entry name" value="HEAT SHOCK PROTEIN 70KDA"/>
    <property type="match status" value="1"/>
</dbReference>
<dbReference type="KEGG" id="ngr:NAEGRDRAFT_81760"/>
<dbReference type="InterPro" id="IPR029047">
    <property type="entry name" value="HSP70_peptide-bd_sf"/>
</dbReference>
<reference evidence="4 5" key="1">
    <citation type="journal article" date="2010" name="Cell">
        <title>The genome of Naegleria gruberi illuminates early eukaryotic versatility.</title>
        <authorList>
            <person name="Fritz-Laylin L.K."/>
            <person name="Prochnik S.E."/>
            <person name="Ginger M.L."/>
            <person name="Dacks J.B."/>
            <person name="Carpenter M.L."/>
            <person name="Field M.C."/>
            <person name="Kuo A."/>
            <person name="Paredez A."/>
            <person name="Chapman J."/>
            <person name="Pham J."/>
            <person name="Shu S."/>
            <person name="Neupane R."/>
            <person name="Cipriano M."/>
            <person name="Mancuso J."/>
            <person name="Tu H."/>
            <person name="Salamov A."/>
            <person name="Lindquist E."/>
            <person name="Shapiro H."/>
            <person name="Lucas S."/>
            <person name="Grigoriev I.V."/>
            <person name="Cande W.Z."/>
            <person name="Fulton C."/>
            <person name="Rokhsar D.S."/>
            <person name="Dawson S.C."/>
        </authorList>
    </citation>
    <scope>NUCLEOTIDE SEQUENCE [LARGE SCALE GENOMIC DNA]</scope>
    <source>
        <strain evidence="4 5">NEG-M</strain>
    </source>
</reference>
<dbReference type="RefSeq" id="XP_002670727.1">
    <property type="nucleotide sequence ID" value="XM_002670681.1"/>
</dbReference>
<dbReference type="InterPro" id="IPR013126">
    <property type="entry name" value="Hsp_70_fam"/>
</dbReference>
<proteinExistence type="inferred from homology"/>
<dbReference type="InterPro" id="IPR043129">
    <property type="entry name" value="ATPase_NBD"/>
</dbReference>
<evidence type="ECO:0000313" key="5">
    <source>
        <dbReference type="Proteomes" id="UP000006671"/>
    </source>
</evidence>
<accession>D2VYW5</accession>
<dbReference type="Pfam" id="PF00012">
    <property type="entry name" value="HSP70"/>
    <property type="match status" value="1"/>
</dbReference>
<dbReference type="OMA" id="NGMECEL"/>
<dbReference type="InterPro" id="IPR018181">
    <property type="entry name" value="Heat_shock_70_CS"/>
</dbReference>
<dbReference type="GO" id="GO:0005524">
    <property type="term" value="F:ATP binding"/>
    <property type="evidence" value="ECO:0007669"/>
    <property type="project" value="UniProtKB-KW"/>
</dbReference>
<dbReference type="GO" id="GO:0140662">
    <property type="term" value="F:ATP-dependent protein folding chaperone"/>
    <property type="evidence" value="ECO:0007669"/>
    <property type="project" value="InterPro"/>
</dbReference>
<dbReference type="STRING" id="5762.D2VYW5"/>
<dbReference type="SUPFAM" id="SSF100920">
    <property type="entry name" value="Heat shock protein 70kD (HSP70), peptide-binding domain"/>
    <property type="match status" value="1"/>
</dbReference>
<dbReference type="Gene3D" id="2.60.34.10">
    <property type="entry name" value="Substrate Binding Domain Of DNAk, Chain A, domain 1"/>
    <property type="match status" value="1"/>
</dbReference>
<organism evidence="5">
    <name type="scientific">Naegleria gruberi</name>
    <name type="common">Amoeba</name>
    <dbReference type="NCBI Taxonomy" id="5762"/>
    <lineage>
        <taxon>Eukaryota</taxon>
        <taxon>Discoba</taxon>
        <taxon>Heterolobosea</taxon>
        <taxon>Tetramitia</taxon>
        <taxon>Eutetramitia</taxon>
        <taxon>Vahlkampfiidae</taxon>
        <taxon>Naegleria</taxon>
    </lineage>
</organism>
<dbReference type="PROSITE" id="PS01036">
    <property type="entry name" value="HSP70_3"/>
    <property type="match status" value="1"/>
</dbReference>
<keyword evidence="1 3" id="KW-0547">Nucleotide-binding</keyword>
<evidence type="ECO:0000313" key="4">
    <source>
        <dbReference type="EMBL" id="EFC37983.1"/>
    </source>
</evidence>
<name>D2VYW5_NAEGR</name>
<evidence type="ECO:0000256" key="1">
    <source>
        <dbReference type="ARBA" id="ARBA00022741"/>
    </source>
</evidence>
<dbReference type="Gene3D" id="3.90.640.10">
    <property type="entry name" value="Actin, Chain A, domain 4"/>
    <property type="match status" value="1"/>
</dbReference>
<evidence type="ECO:0000256" key="2">
    <source>
        <dbReference type="ARBA" id="ARBA00022840"/>
    </source>
</evidence>
<dbReference type="VEuPathDB" id="AmoebaDB:NAEGRDRAFT_81760"/>
<dbReference type="eggNOG" id="KOG0102">
    <property type="taxonomic scope" value="Eukaryota"/>
</dbReference>
<dbReference type="EMBL" id="GG738912">
    <property type="protein sequence ID" value="EFC37983.1"/>
    <property type="molecule type" value="Genomic_DNA"/>
</dbReference>
<dbReference type="OrthoDB" id="2963168at2759"/>
<dbReference type="AlphaFoldDB" id="D2VYW5"/>
<evidence type="ECO:0000256" key="3">
    <source>
        <dbReference type="RuleBase" id="RU003322"/>
    </source>
</evidence>
<dbReference type="SUPFAM" id="SSF53067">
    <property type="entry name" value="Actin-like ATPase domain"/>
    <property type="match status" value="1"/>
</dbReference>
<keyword evidence="5" id="KW-1185">Reference proteome</keyword>
<sequence length="604" mass="66999">MITPILVGIDYGTTNTKASIREEYICNQPKCIEFVSGKNYLSSEIAINKKDKSCIVGLEDGESTYYKIAESKRLIGRAYKSVMNKEDFSTRLGYHVANVDGMANIRINSTTDGSNDVEIIDIDPRLVTADILKKVKKHIIDTNNYPDDTIVQAVVTVPANYGYSQKSATMEAAELSGLQVLLLIPEPTAAALAFLDSKKFSDGYYLVIDFGGGTLDLSLVHLEGKKVIVKKVFGNMFLGGGDVDQAIAEVLKTKIDPALEIPVQIENIFSKTTEIVNFNNAILKKKSKTLKEMLSEGTNEEISLSINLKGYSGMKIVNLSFSKQELCAVLNSKFREPFEKVLKECKNGMECELDGILLAGGSSKLPTIESWTRNVFEQVTIHTHAHDVQTLVARGAFLAAESIRNGTNQLENLQVMEEVTATHLGIETKNVVTDKVEFTTLIPMHSPLKTSFTKTFTNVVDDQEKAKIRVLENLSESFEDSTEISSLVINIMKRKKGETKIDVTFSVDLNGILQVAIVEQGRDSDNKHEIKTTLTNLWTPEQIEEFRKRKHFSVQEVTKVAAQQVPSLSQNLSSQIQFDLLDELFKGPNKQVLILDTGANKPLL</sequence>
<dbReference type="CDD" id="cd24029">
    <property type="entry name" value="ASKHA_NBD_HSP70_DnaK_HscA_HscC"/>
    <property type="match status" value="1"/>
</dbReference>
<dbReference type="Gene3D" id="3.30.420.40">
    <property type="match status" value="2"/>
</dbReference>